<dbReference type="InterPro" id="IPR052404">
    <property type="entry name" value="SPP1-like_terminase"/>
</dbReference>
<sequence length="279" mass="32074">MKYKDIAQKYGVALNTVKSWKVRYGWEKNKSKSVHTKPEKVCAQNENKNGLQETVTNEEIQEPQPPGLTDKQRLFCCLYVKCFNATKAYQKAYEVDYFTAQSAGARMLRNVKVKKEIQNLKQNRLNREMLSEEDIFQKYMDIAFADITDYVEFGREIVPVMGTFGPVILKDEETGTKIEVKKEVNVIRLRESTEVDGTLISEVKQGKEGTSIKLADRMKALQWISDHMDLATDEQRARIAVLKSQVVQKDEAKGQAQDWKTAIIEIAKRRSKKKDGRPN</sequence>
<protein>
    <submittedName>
        <fullName evidence="3">Phage portal protein</fullName>
    </submittedName>
</protein>
<dbReference type="Pfam" id="PF03592">
    <property type="entry name" value="Terminase_2"/>
    <property type="match status" value="1"/>
</dbReference>
<evidence type="ECO:0000256" key="2">
    <source>
        <dbReference type="ARBA" id="ARBA00023219"/>
    </source>
</evidence>
<comment type="caution">
    <text evidence="3">The sequence shown here is derived from an EMBL/GenBank/DDBJ whole genome shotgun (WGS) entry which is preliminary data.</text>
</comment>
<dbReference type="Gene3D" id="1.10.10.1400">
    <property type="entry name" value="Terminase, small subunit, N-terminal DNA-binding domain, HTH motif"/>
    <property type="match status" value="1"/>
</dbReference>
<dbReference type="Proteomes" id="UP001154420">
    <property type="component" value="Unassembled WGS sequence"/>
</dbReference>
<proteinExistence type="predicted"/>
<dbReference type="OrthoDB" id="9768556at2"/>
<evidence type="ECO:0000313" key="3">
    <source>
        <dbReference type="EMBL" id="NBJ93217.1"/>
    </source>
</evidence>
<accession>A0A9X5BHW1</accession>
<keyword evidence="2" id="KW-0231">Viral genome packaging</keyword>
<dbReference type="InterPro" id="IPR038713">
    <property type="entry name" value="Terminase_Gp1_N_sf"/>
</dbReference>
<dbReference type="InterPro" id="IPR005335">
    <property type="entry name" value="Terminase_ssu"/>
</dbReference>
<keyword evidence="1" id="KW-1188">Viral release from host cell</keyword>
<evidence type="ECO:0000313" key="4">
    <source>
        <dbReference type="Proteomes" id="UP001154420"/>
    </source>
</evidence>
<keyword evidence="4" id="KW-1185">Reference proteome</keyword>
<organism evidence="3 4">
    <name type="scientific">Parablautia muri</name>
    <dbReference type="NCBI Taxonomy" id="2320879"/>
    <lineage>
        <taxon>Bacteria</taxon>
        <taxon>Bacillati</taxon>
        <taxon>Bacillota</taxon>
        <taxon>Clostridia</taxon>
        <taxon>Lachnospirales</taxon>
        <taxon>Lachnospiraceae</taxon>
        <taxon>Parablautia</taxon>
    </lineage>
</organism>
<dbReference type="EMBL" id="QZDT01000017">
    <property type="protein sequence ID" value="NBJ93217.1"/>
    <property type="molecule type" value="Genomic_DNA"/>
</dbReference>
<dbReference type="AlphaFoldDB" id="A0A9X5BHW1"/>
<evidence type="ECO:0000256" key="1">
    <source>
        <dbReference type="ARBA" id="ARBA00022612"/>
    </source>
</evidence>
<reference evidence="3" key="1">
    <citation type="submission" date="2018-09" db="EMBL/GenBank/DDBJ databases">
        <title>Murine metabolic-syndrome-specific gut microbial biobank.</title>
        <authorList>
            <person name="Liu C."/>
        </authorList>
    </citation>
    <scope>NUCLEOTIDE SEQUENCE</scope>
    <source>
        <strain evidence="3">D42-62</strain>
    </source>
</reference>
<dbReference type="PANTHER" id="PTHR41328">
    <property type="entry name" value="TERMINASE SMALL SUBUNIT-RELATED"/>
    <property type="match status" value="1"/>
</dbReference>
<gene>
    <name evidence="3" type="ORF">D5281_11575</name>
</gene>
<name>A0A9X5BHW1_9FIRM</name>
<dbReference type="PANTHER" id="PTHR41328:SF3">
    <property type="entry name" value="PBSX PHAGE TERMINASE SMALL SUBUNIT"/>
    <property type="match status" value="1"/>
</dbReference>
<dbReference type="GO" id="GO:0051276">
    <property type="term" value="P:chromosome organization"/>
    <property type="evidence" value="ECO:0007669"/>
    <property type="project" value="InterPro"/>
</dbReference>